<evidence type="ECO:0000313" key="3">
    <source>
        <dbReference type="Proteomes" id="UP000027222"/>
    </source>
</evidence>
<proteinExistence type="predicted"/>
<dbReference type="EMBL" id="KL142368">
    <property type="protein sequence ID" value="KDR83933.1"/>
    <property type="molecule type" value="Genomic_DNA"/>
</dbReference>
<dbReference type="OrthoDB" id="3438340at2759"/>
<dbReference type="HOGENOM" id="CLU_071088_0_0_1"/>
<organism evidence="2 3">
    <name type="scientific">Galerina marginata (strain CBS 339.88)</name>
    <dbReference type="NCBI Taxonomy" id="685588"/>
    <lineage>
        <taxon>Eukaryota</taxon>
        <taxon>Fungi</taxon>
        <taxon>Dikarya</taxon>
        <taxon>Basidiomycota</taxon>
        <taxon>Agaricomycotina</taxon>
        <taxon>Agaricomycetes</taxon>
        <taxon>Agaricomycetidae</taxon>
        <taxon>Agaricales</taxon>
        <taxon>Agaricineae</taxon>
        <taxon>Strophariaceae</taxon>
        <taxon>Galerina</taxon>
    </lineage>
</organism>
<gene>
    <name evidence="2" type="ORF">GALMADRAFT_236433</name>
</gene>
<evidence type="ECO:0000313" key="2">
    <source>
        <dbReference type="EMBL" id="KDR83933.1"/>
    </source>
</evidence>
<feature type="compositionally biased region" description="Basic and acidic residues" evidence="1">
    <location>
        <begin position="120"/>
        <end position="140"/>
    </location>
</feature>
<keyword evidence="3" id="KW-1185">Reference proteome</keyword>
<feature type="compositionally biased region" description="Basic residues" evidence="1">
    <location>
        <begin position="285"/>
        <end position="298"/>
    </location>
</feature>
<dbReference type="AlphaFoldDB" id="A0A067TY49"/>
<dbReference type="Proteomes" id="UP000027222">
    <property type="component" value="Unassembled WGS sequence"/>
</dbReference>
<feature type="region of interest" description="Disordered" evidence="1">
    <location>
        <begin position="61"/>
        <end position="210"/>
    </location>
</feature>
<feature type="region of interest" description="Disordered" evidence="1">
    <location>
        <begin position="266"/>
        <end position="320"/>
    </location>
</feature>
<evidence type="ECO:0000256" key="1">
    <source>
        <dbReference type="SAM" id="MobiDB-lite"/>
    </source>
</evidence>
<sequence>MDSPGINEEEIDLEALQAQIDLSMSFAQNIISSWVEPSKFPTSSRRKNLEQELIEYMKKPPRLGVGATMPDGVQSMTRETARLRGKLAGSKRTREEEATTKPTSDDEGESRAGVIKKKYKLDPFDAVHGKKKKKTDDKAPGKVALQPVISLPTADPPRVDSSDEIEDLLNGPDHDQLYESPIKRGKEEEKVVIDDNGDPPDTTDVLLSQRSTTHPFSLVGIVDSTKTPSTPSRTPVIDVSLTKTPVLPKPLPPQLLKVPLLNLTGRLSDHDSDAETATGTPSASPKKKRKRRKKKKNHAIQLSPTKDSNPIHQTTGITSQ</sequence>
<accession>A0A067TY49</accession>
<reference evidence="3" key="1">
    <citation type="journal article" date="2014" name="Proc. Natl. Acad. Sci. U.S.A.">
        <title>Extensive sampling of basidiomycete genomes demonstrates inadequacy of the white-rot/brown-rot paradigm for wood decay fungi.</title>
        <authorList>
            <person name="Riley R."/>
            <person name="Salamov A.A."/>
            <person name="Brown D.W."/>
            <person name="Nagy L.G."/>
            <person name="Floudas D."/>
            <person name="Held B.W."/>
            <person name="Levasseur A."/>
            <person name="Lombard V."/>
            <person name="Morin E."/>
            <person name="Otillar R."/>
            <person name="Lindquist E.A."/>
            <person name="Sun H."/>
            <person name="LaButti K.M."/>
            <person name="Schmutz J."/>
            <person name="Jabbour D."/>
            <person name="Luo H."/>
            <person name="Baker S.E."/>
            <person name="Pisabarro A.G."/>
            <person name="Walton J.D."/>
            <person name="Blanchette R.A."/>
            <person name="Henrissat B."/>
            <person name="Martin F."/>
            <person name="Cullen D."/>
            <person name="Hibbett D.S."/>
            <person name="Grigoriev I.V."/>
        </authorList>
    </citation>
    <scope>NUCLEOTIDE SEQUENCE [LARGE SCALE GENOMIC DNA]</scope>
    <source>
        <strain evidence="3">CBS 339.88</strain>
    </source>
</reference>
<feature type="compositionally biased region" description="Basic and acidic residues" evidence="1">
    <location>
        <begin position="172"/>
        <end position="193"/>
    </location>
</feature>
<name>A0A067TY49_GALM3</name>
<dbReference type="STRING" id="685588.A0A067TY49"/>
<feature type="compositionally biased region" description="Polar residues" evidence="1">
    <location>
        <begin position="300"/>
        <end position="320"/>
    </location>
</feature>
<protein>
    <submittedName>
        <fullName evidence="2">Uncharacterized protein</fullName>
    </submittedName>
</protein>